<dbReference type="AlphaFoldDB" id="A0A1J1I043"/>
<reference evidence="1 2" key="1">
    <citation type="submission" date="2015-04" db="EMBL/GenBank/DDBJ databases">
        <authorList>
            <person name="Syromyatnikov M.Y."/>
            <person name="Popov V.N."/>
        </authorList>
    </citation>
    <scope>NUCLEOTIDE SEQUENCE [LARGE SCALE GENOMIC DNA]</scope>
</reference>
<keyword evidence="2" id="KW-1185">Reference proteome</keyword>
<sequence>MHLKRLKRILCSGHAIVPGQQKIPEFYLINNTGTNNSHPYSRVEFYTYLFASKSKVENLKFNKQPTYASVDFGSEADVMANMHPPELSFNKDR</sequence>
<name>A0A1J1I043_9DIPT</name>
<dbReference type="Proteomes" id="UP000183832">
    <property type="component" value="Unassembled WGS sequence"/>
</dbReference>
<evidence type="ECO:0000313" key="1">
    <source>
        <dbReference type="EMBL" id="CRK91753.1"/>
    </source>
</evidence>
<evidence type="ECO:0000313" key="2">
    <source>
        <dbReference type="Proteomes" id="UP000183832"/>
    </source>
</evidence>
<proteinExistence type="predicted"/>
<protein>
    <submittedName>
        <fullName evidence="1">CLUMA_CG005387, isoform A</fullName>
    </submittedName>
</protein>
<gene>
    <name evidence="1" type="ORF">CLUMA_CG005387</name>
</gene>
<dbReference type="EMBL" id="CVRI01000021">
    <property type="protein sequence ID" value="CRK91753.1"/>
    <property type="molecule type" value="Genomic_DNA"/>
</dbReference>
<accession>A0A1J1I043</accession>
<organism evidence="1 2">
    <name type="scientific">Clunio marinus</name>
    <dbReference type="NCBI Taxonomy" id="568069"/>
    <lineage>
        <taxon>Eukaryota</taxon>
        <taxon>Metazoa</taxon>
        <taxon>Ecdysozoa</taxon>
        <taxon>Arthropoda</taxon>
        <taxon>Hexapoda</taxon>
        <taxon>Insecta</taxon>
        <taxon>Pterygota</taxon>
        <taxon>Neoptera</taxon>
        <taxon>Endopterygota</taxon>
        <taxon>Diptera</taxon>
        <taxon>Nematocera</taxon>
        <taxon>Chironomoidea</taxon>
        <taxon>Chironomidae</taxon>
        <taxon>Clunio</taxon>
    </lineage>
</organism>